<evidence type="ECO:0000256" key="3">
    <source>
        <dbReference type="ARBA" id="ARBA00022692"/>
    </source>
</evidence>
<protein>
    <submittedName>
        <fullName evidence="8">Photosystem II protein M</fullName>
    </submittedName>
</protein>
<dbReference type="RefSeq" id="YP_009519555.1">
    <property type="nucleotide sequence ID" value="NC_039527.1"/>
</dbReference>
<name>A0A386B1M9_9CHLO</name>
<keyword evidence="4 7" id="KW-1133">Transmembrane helix</keyword>
<dbReference type="SUPFAM" id="SSF161033">
    <property type="entry name" value="Photosystem II reaction center protein M, PsbM"/>
    <property type="match status" value="1"/>
</dbReference>
<dbReference type="NCBIfam" id="TIGR03038">
    <property type="entry name" value="PS_II_psbM"/>
    <property type="match status" value="1"/>
</dbReference>
<keyword evidence="5 7" id="KW-0472">Membrane</keyword>
<sequence>MQINSLGLIAVSFFILLSTSFLLILFVKTESQIQRI</sequence>
<dbReference type="InterPro" id="IPR037269">
    <property type="entry name" value="PSII_PsbM_sf"/>
</dbReference>
<dbReference type="AlphaFoldDB" id="A0A386B1M9"/>
<dbReference type="GO" id="GO:0009523">
    <property type="term" value="C:photosystem II"/>
    <property type="evidence" value="ECO:0007669"/>
    <property type="project" value="UniProtKB-KW"/>
</dbReference>
<reference evidence="8" key="1">
    <citation type="submission" date="2018-07" db="EMBL/GenBank/DDBJ databases">
        <authorList>
            <person name="Quirk P.G."/>
            <person name="Krulwich T.A."/>
        </authorList>
    </citation>
    <scope>NUCLEOTIDE SEQUENCE</scope>
</reference>
<dbReference type="GO" id="GO:0019684">
    <property type="term" value="P:photosynthesis, light reaction"/>
    <property type="evidence" value="ECO:0007669"/>
    <property type="project" value="InterPro"/>
</dbReference>
<evidence type="ECO:0000256" key="7">
    <source>
        <dbReference type="SAM" id="Phobius"/>
    </source>
</evidence>
<proteinExistence type="predicted"/>
<evidence type="ECO:0000313" key="8">
    <source>
        <dbReference type="EMBL" id="AYC65615.1"/>
    </source>
</evidence>
<evidence type="ECO:0000256" key="1">
    <source>
        <dbReference type="ARBA" id="ARBA00022469"/>
    </source>
</evidence>
<dbReference type="InterPro" id="IPR007826">
    <property type="entry name" value="PSII_PsbM"/>
</dbReference>
<keyword evidence="8" id="KW-0150">Chloroplast</keyword>
<keyword evidence="6" id="KW-0604">Photosystem II</keyword>
<keyword evidence="2" id="KW-0602">Photosynthesis</keyword>
<accession>A0A386B1M9</accession>
<keyword evidence="8" id="KW-0934">Plastid</keyword>
<keyword evidence="3 7" id="KW-0812">Transmembrane</keyword>
<evidence type="ECO:0000256" key="6">
    <source>
        <dbReference type="ARBA" id="ARBA00023276"/>
    </source>
</evidence>
<evidence type="ECO:0000256" key="5">
    <source>
        <dbReference type="ARBA" id="ARBA00023136"/>
    </source>
</evidence>
<gene>
    <name evidence="8" type="primary">psbM</name>
</gene>
<evidence type="ECO:0000256" key="2">
    <source>
        <dbReference type="ARBA" id="ARBA00022531"/>
    </source>
</evidence>
<keyword evidence="1" id="KW-0674">Reaction center</keyword>
<dbReference type="EMBL" id="MH591111">
    <property type="protein sequence ID" value="AYC65615.1"/>
    <property type="molecule type" value="Genomic_DNA"/>
</dbReference>
<feature type="transmembrane region" description="Helical" evidence="7">
    <location>
        <begin position="6"/>
        <end position="27"/>
    </location>
</feature>
<dbReference type="GeneID" id="38279471"/>
<evidence type="ECO:0000256" key="4">
    <source>
        <dbReference type="ARBA" id="ARBA00022989"/>
    </source>
</evidence>
<dbReference type="Pfam" id="PF05151">
    <property type="entry name" value="PsbM"/>
    <property type="match status" value="1"/>
</dbReference>
<organism evidence="8">
    <name type="scientific">Glaukea argentea</name>
    <dbReference type="NCBI Taxonomy" id="2894057"/>
    <lineage>
        <taxon>Eukaryota</taxon>
        <taxon>Viridiplantae</taxon>
        <taxon>Chlorophyta</taxon>
        <taxon>core chlorophytes</taxon>
        <taxon>Ulvophyceae</taxon>
        <taxon>TCBD clade</taxon>
        <taxon>Bryopsidales</taxon>
        <taxon>Halimedineae</taxon>
        <taxon>Halimedaceae</taxon>
        <taxon>Udoteae</taxon>
        <taxon>Glaukea</taxon>
    </lineage>
</organism>
<geneLocation type="chloroplast" evidence="8"/>
<reference evidence="8" key="2">
    <citation type="journal article" date="2019" name="Mol. Phylogenet. Evol.">
        <title>Reassessment of the classification of bryopsidales (chlorophyta) based on chloroplast phylogenomic analyses.</title>
        <authorList>
            <person name="Cremen M.C."/>
            <person name="Leliaert F."/>
            <person name="West J."/>
            <person name="Lam D.W."/>
            <person name="Shimada S."/>
            <person name="Lopez-Bautista J.M."/>
            <person name="Verbruggen H."/>
        </authorList>
    </citation>
    <scope>NUCLEOTIDE SEQUENCE</scope>
</reference>